<dbReference type="Proteomes" id="UP000030700">
    <property type="component" value="Unassembled WGS sequence"/>
</dbReference>
<dbReference type="Pfam" id="PF08869">
    <property type="entry name" value="XisI"/>
    <property type="match status" value="1"/>
</dbReference>
<keyword evidence="2" id="KW-1185">Reference proteome</keyword>
<proteinExistence type="predicted"/>
<accession>A0A081BS27</accession>
<dbReference type="InterPro" id="IPR014968">
    <property type="entry name" value="XisI"/>
</dbReference>
<reference evidence="1" key="1">
    <citation type="journal article" date="2015" name="PeerJ">
        <title>First genomic representation of candidate bacterial phylum KSB3 points to enhanced environmental sensing as a trigger of wastewater bulking.</title>
        <authorList>
            <person name="Sekiguchi Y."/>
            <person name="Ohashi A."/>
            <person name="Parks D.H."/>
            <person name="Yamauchi T."/>
            <person name="Tyson G.W."/>
            <person name="Hugenholtz P."/>
        </authorList>
    </citation>
    <scope>NUCLEOTIDE SEQUENCE [LARGE SCALE GENOMIC DNA]</scope>
</reference>
<dbReference type="Gene3D" id="3.30.310.110">
    <property type="entry name" value="XisI-like"/>
    <property type="match status" value="1"/>
</dbReference>
<gene>
    <name evidence="1" type="ORF">U14_05487</name>
</gene>
<sequence>MDKLTTYRNDIRELLQRYQEFASSRDEVETQVITDAEHDHYQLVHVGWQDERRVYGCVFHIDIKDGKIWIQYNGTEWHLAEELVKSGVPKEDIVLGFHSPSRRKFTEYAVN</sequence>
<organism evidence="1">
    <name type="scientific">Candidatus Moduliflexus flocculans</name>
    <dbReference type="NCBI Taxonomy" id="1499966"/>
    <lineage>
        <taxon>Bacteria</taxon>
        <taxon>Candidatus Moduliflexota</taxon>
        <taxon>Candidatus Moduliflexia</taxon>
        <taxon>Candidatus Moduliflexales</taxon>
        <taxon>Candidatus Moduliflexaceae</taxon>
    </lineage>
</organism>
<protein>
    <submittedName>
        <fullName evidence="1">FdxN element excision controlling factor protein</fullName>
    </submittedName>
</protein>
<dbReference type="STRING" id="1499966.U14_05487"/>
<dbReference type="CDD" id="cd16382">
    <property type="entry name" value="XisI-like"/>
    <property type="match status" value="1"/>
</dbReference>
<dbReference type="HOGENOM" id="CLU_149829_1_0_0"/>
<name>A0A081BS27_9BACT</name>
<dbReference type="InterPro" id="IPR035943">
    <property type="entry name" value="XisI-like_sf"/>
</dbReference>
<evidence type="ECO:0000313" key="1">
    <source>
        <dbReference type="EMBL" id="GAK54208.1"/>
    </source>
</evidence>
<dbReference type="AlphaFoldDB" id="A0A081BS27"/>
<evidence type="ECO:0000313" key="2">
    <source>
        <dbReference type="Proteomes" id="UP000030700"/>
    </source>
</evidence>
<dbReference type="SUPFAM" id="SSF143847">
    <property type="entry name" value="XisI-like"/>
    <property type="match status" value="1"/>
</dbReference>
<dbReference type="EMBL" id="DF820460">
    <property type="protein sequence ID" value="GAK54208.1"/>
    <property type="molecule type" value="Genomic_DNA"/>
</dbReference>